<dbReference type="EMBL" id="JADWYR010000001">
    <property type="protein sequence ID" value="MBG9376727.1"/>
    <property type="molecule type" value="Genomic_DNA"/>
</dbReference>
<organism evidence="3 4">
    <name type="scientific">Panacibacter microcysteis</name>
    <dbReference type="NCBI Taxonomy" id="2793269"/>
    <lineage>
        <taxon>Bacteria</taxon>
        <taxon>Pseudomonadati</taxon>
        <taxon>Bacteroidota</taxon>
        <taxon>Chitinophagia</taxon>
        <taxon>Chitinophagales</taxon>
        <taxon>Chitinophagaceae</taxon>
        <taxon>Panacibacter</taxon>
    </lineage>
</organism>
<feature type="region of interest" description="Disordered" evidence="1">
    <location>
        <begin position="412"/>
        <end position="448"/>
    </location>
</feature>
<gene>
    <name evidence="3" type="ORF">I5907_10800</name>
</gene>
<evidence type="ECO:0000313" key="4">
    <source>
        <dbReference type="Proteomes" id="UP000628448"/>
    </source>
</evidence>
<protein>
    <recommendedName>
        <fullName evidence="5">Glycoside hydrolase family 42 N-terminal domain-containing protein</fullName>
    </recommendedName>
</protein>
<comment type="caution">
    <text evidence="3">The sequence shown here is derived from an EMBL/GenBank/DDBJ whole genome shotgun (WGS) entry which is preliminary data.</text>
</comment>
<evidence type="ECO:0008006" key="5">
    <source>
        <dbReference type="Google" id="ProtNLM"/>
    </source>
</evidence>
<dbReference type="RefSeq" id="WP_196990726.1">
    <property type="nucleotide sequence ID" value="NZ_JADWYR010000001.1"/>
</dbReference>
<evidence type="ECO:0000256" key="2">
    <source>
        <dbReference type="SAM" id="SignalP"/>
    </source>
</evidence>
<feature type="signal peptide" evidence="2">
    <location>
        <begin position="1"/>
        <end position="23"/>
    </location>
</feature>
<dbReference type="AlphaFoldDB" id="A0A931E5U8"/>
<evidence type="ECO:0000313" key="3">
    <source>
        <dbReference type="EMBL" id="MBG9376727.1"/>
    </source>
</evidence>
<reference evidence="3" key="1">
    <citation type="submission" date="2020-11" db="EMBL/GenBank/DDBJ databases">
        <title>Bacterial whole genome sequence for Panacibacter sp. DH6.</title>
        <authorList>
            <person name="Le V."/>
            <person name="Ko S."/>
            <person name="Ahn C.-Y."/>
            <person name="Oh H.-M."/>
        </authorList>
    </citation>
    <scope>NUCLEOTIDE SEQUENCE</scope>
    <source>
        <strain evidence="3">DH6</strain>
    </source>
</reference>
<dbReference type="InterPro" id="IPR017853">
    <property type="entry name" value="GH"/>
</dbReference>
<feature type="compositionally biased region" description="Polar residues" evidence="1">
    <location>
        <begin position="439"/>
        <end position="448"/>
    </location>
</feature>
<feature type="compositionally biased region" description="Low complexity" evidence="1">
    <location>
        <begin position="37"/>
        <end position="52"/>
    </location>
</feature>
<sequence length="678" mass="77612">MLPNKIFFGVLCMFLTSFCSTPAKNGQTDQTEKKTNTENQNNSATNNEGGNNIVYNNDDKYKSIWGVWGGGELTSDQVSQYKFLKGWYIVYQWKKLEPQKDNFDWNYFDSQVKFAADHNLAIGFMIWVGPHSPEWIYNNGVPKVTSQTVKRSGEFPYYLDKTYKDRYYNMIDKVSDHIKKMPPKMRDQIVMWMAAEGSTGDPQPYKGLLNDSRYTISEQQWFDFKKDVWTHMYNLNKKENPNVHLLVNQANDGKYFNWLVNNLPGVWMKAGDISHTYQFNGELDFYDRMKKLEARTQQDLSASRLRGEITVQGTWFNQNESWNMYALLTSSLHFGLDIFNAAPKYLQNPGDTSTFNFFNFYAGQKVPSESPGAFCVFKDALDAADTRRFPESKYGPVVDPSKQSTYARELERKKMKAIRTGEAEDEDNDGEDQGAIESNAKNNNLSDQRIQRILQEYAPYGAKRGDFLSDGGDNNEAGAAEEDVRTTNKKGKPINPKRQQKMAQIQRKGGGKDQSTSYQKKREANMVVNDIGVNLIPGNYYRYLSQYSPNTTSRGYWRIGPTDQPYGRFARGFDAKNGMTEMFFTLDKDFYKGSSAKQNATIRIIYLDKGTGTWSLNYSDGTAKKEAYKVTCGNTGRWIIKSVPVSAVFAQKLEHQCDLSIKYLSGDNTIFNSIEVLR</sequence>
<evidence type="ECO:0000256" key="1">
    <source>
        <dbReference type="SAM" id="MobiDB-lite"/>
    </source>
</evidence>
<proteinExistence type="predicted"/>
<accession>A0A931E5U8</accession>
<name>A0A931E5U8_9BACT</name>
<dbReference type="SUPFAM" id="SSF51445">
    <property type="entry name" value="(Trans)glycosidases"/>
    <property type="match status" value="1"/>
</dbReference>
<keyword evidence="4" id="KW-1185">Reference proteome</keyword>
<feature type="compositionally biased region" description="Acidic residues" evidence="1">
    <location>
        <begin position="423"/>
        <end position="434"/>
    </location>
</feature>
<keyword evidence="2" id="KW-0732">Signal</keyword>
<feature type="chain" id="PRO_5037393771" description="Glycoside hydrolase family 42 N-terminal domain-containing protein" evidence="2">
    <location>
        <begin position="24"/>
        <end position="678"/>
    </location>
</feature>
<feature type="region of interest" description="Disordered" evidence="1">
    <location>
        <begin position="25"/>
        <end position="52"/>
    </location>
</feature>
<dbReference type="Gene3D" id="3.20.20.80">
    <property type="entry name" value="Glycosidases"/>
    <property type="match status" value="1"/>
</dbReference>
<feature type="region of interest" description="Disordered" evidence="1">
    <location>
        <begin position="465"/>
        <end position="519"/>
    </location>
</feature>
<dbReference type="Proteomes" id="UP000628448">
    <property type="component" value="Unassembled WGS sequence"/>
</dbReference>